<evidence type="ECO:0000313" key="1">
    <source>
        <dbReference type="EMBL" id="GAE31036.1"/>
    </source>
</evidence>
<dbReference type="RefSeq" id="WP_035344215.1">
    <property type="nucleotide sequence ID" value="NZ_BAUU01000015.1"/>
</dbReference>
<sequence length="234" mass="27921">MTEHHSHVVKPKLYRVRQREQPLYYSQIRFDRLENKLTSGVEIYHALMDQMDCTDKRITEAERLLARFIGSDGEQLESFLGELRTHYKKQEWIIQQVDVLNESKAEFLKCISDLKEEKVLVHELLSHLQVQLKRNELIVTELEDDLNSRFTKMSLDEVDYDVLRTLLQEYKEKQKGVEIQLKEIAEEVKALILLQRNQERIQLDFYTEFNWLKKQIESSKGLNHQSDNVLKTDE</sequence>
<comment type="caution">
    <text evidence="1">The sequence shown here is derived from an EMBL/GenBank/DDBJ whole genome shotgun (WGS) entry which is preliminary data.</text>
</comment>
<protein>
    <submittedName>
        <fullName evidence="1">Uncharacterized protein</fullName>
    </submittedName>
</protein>
<dbReference type="EMBL" id="BAUU01000015">
    <property type="protein sequence ID" value="GAE31036.1"/>
    <property type="molecule type" value="Genomic_DNA"/>
</dbReference>
<proteinExistence type="predicted"/>
<organism evidence="1 2">
    <name type="scientific">Halalkalibacter hemicellulosilyticusJCM 9152</name>
    <dbReference type="NCBI Taxonomy" id="1236971"/>
    <lineage>
        <taxon>Bacteria</taxon>
        <taxon>Bacillati</taxon>
        <taxon>Bacillota</taxon>
        <taxon>Bacilli</taxon>
        <taxon>Bacillales</taxon>
        <taxon>Bacillaceae</taxon>
        <taxon>Halalkalibacter</taxon>
    </lineage>
</organism>
<reference evidence="1" key="1">
    <citation type="journal article" date="2014" name="Genome Announc.">
        <title>Draft Genome Sequences of Three Alkaliphilic Bacillus Strains, Bacillus wakoensis JCM 9140T, Bacillus akibai JCM 9157T, and Bacillus hemicellulosilyticus JCM 9152T.</title>
        <authorList>
            <person name="Yuki M."/>
            <person name="Oshima K."/>
            <person name="Suda W."/>
            <person name="Oshida Y."/>
            <person name="Kitamura K."/>
            <person name="Iida T."/>
            <person name="Hattori M."/>
            <person name="Ohkuma M."/>
        </authorList>
    </citation>
    <scope>NUCLEOTIDE SEQUENCE [LARGE SCALE GENOMIC DNA]</scope>
    <source>
        <strain evidence="1">JCM 9152</strain>
    </source>
</reference>
<keyword evidence="2" id="KW-1185">Reference proteome</keyword>
<gene>
    <name evidence="1" type="ORF">JCM9152_2474</name>
</gene>
<evidence type="ECO:0000313" key="2">
    <source>
        <dbReference type="Proteomes" id="UP000018895"/>
    </source>
</evidence>
<dbReference type="STRING" id="1236971.JCM9152_2474"/>
<accession>W4QG34</accession>
<dbReference type="AlphaFoldDB" id="W4QG34"/>
<name>W4QG34_9BACI</name>
<dbReference type="Proteomes" id="UP000018895">
    <property type="component" value="Unassembled WGS sequence"/>
</dbReference>